<evidence type="ECO:0000313" key="3">
    <source>
        <dbReference type="EMBL" id="EWH10087.1"/>
    </source>
</evidence>
<dbReference type="EMBL" id="ARZY01000016">
    <property type="protein sequence ID" value="EWH10087.1"/>
    <property type="molecule type" value="Genomic_DNA"/>
</dbReference>
<protein>
    <submittedName>
        <fullName evidence="3">Uncharacterized protein</fullName>
    </submittedName>
</protein>
<evidence type="ECO:0000256" key="1">
    <source>
        <dbReference type="SAM" id="MobiDB-lite"/>
    </source>
</evidence>
<gene>
    <name evidence="3" type="ORF">DS2_09852</name>
</gene>
<dbReference type="RefSeq" id="WP_035014575.1">
    <property type="nucleotide sequence ID" value="NZ_ARZY01000016.1"/>
</dbReference>
<feature type="region of interest" description="Disordered" evidence="1">
    <location>
        <begin position="54"/>
        <end position="76"/>
    </location>
</feature>
<dbReference type="OrthoDB" id="6388450at2"/>
<feature type="transmembrane region" description="Helical" evidence="2">
    <location>
        <begin position="7"/>
        <end position="24"/>
    </location>
</feature>
<name>W7QMC2_9ALTE</name>
<sequence>MKKLKAIFIVIMGACVSLLLYQLWPNDPTTEQGSPVTNKQLEPAATPEIERLPTQQVQQAQQSDTHSASDTMLKQQAAAKQAEIEVLMAELDSNLSDKYKKQQIEQQLHQKLAEYNELVLPIALQQMQQRNEQNNIQQAN</sequence>
<dbReference type="Proteomes" id="UP000019276">
    <property type="component" value="Unassembled WGS sequence"/>
</dbReference>
<keyword evidence="4" id="KW-1185">Reference proteome</keyword>
<accession>W7QMC2</accession>
<feature type="compositionally biased region" description="Polar residues" evidence="1">
    <location>
        <begin position="63"/>
        <end position="73"/>
    </location>
</feature>
<comment type="caution">
    <text evidence="3">The sequence shown here is derived from an EMBL/GenBank/DDBJ whole genome shotgun (WGS) entry which is preliminary data.</text>
</comment>
<evidence type="ECO:0000256" key="2">
    <source>
        <dbReference type="SAM" id="Phobius"/>
    </source>
</evidence>
<proteinExistence type="predicted"/>
<keyword evidence="2" id="KW-0812">Transmembrane</keyword>
<dbReference type="AlphaFoldDB" id="W7QMC2"/>
<keyword evidence="2" id="KW-1133">Transmembrane helix</keyword>
<evidence type="ECO:0000313" key="4">
    <source>
        <dbReference type="Proteomes" id="UP000019276"/>
    </source>
</evidence>
<dbReference type="STRING" id="1328313.DS2_09852"/>
<organism evidence="3 4">
    <name type="scientific">Catenovulum agarivorans DS-2</name>
    <dbReference type="NCBI Taxonomy" id="1328313"/>
    <lineage>
        <taxon>Bacteria</taxon>
        <taxon>Pseudomonadati</taxon>
        <taxon>Pseudomonadota</taxon>
        <taxon>Gammaproteobacteria</taxon>
        <taxon>Alteromonadales</taxon>
        <taxon>Alteromonadaceae</taxon>
        <taxon>Catenovulum</taxon>
    </lineage>
</organism>
<keyword evidence="2" id="KW-0472">Membrane</keyword>
<reference evidence="3 4" key="1">
    <citation type="journal article" date="2014" name="Genome Announc.">
        <title>Draft Genome Sequence of the Agar-Degrading Bacterium Catenovulum sp. Strain DS-2, Isolated from Intestines of Haliotis diversicolor.</title>
        <authorList>
            <person name="Shan D."/>
            <person name="Li X."/>
            <person name="Gu Z."/>
            <person name="Wei G."/>
            <person name="Gao Z."/>
            <person name="Shao Z."/>
        </authorList>
    </citation>
    <scope>NUCLEOTIDE SEQUENCE [LARGE SCALE GENOMIC DNA]</scope>
    <source>
        <strain evidence="3 4">DS-2</strain>
    </source>
</reference>